<dbReference type="PATRIC" id="fig|423471.3.peg.2921"/>
<name>G5J6K4_CROWT</name>
<comment type="caution">
    <text evidence="3">The sequence shown here is derived from an EMBL/GenBank/DDBJ whole genome shotgun (WGS) entry which is preliminary data.</text>
</comment>
<keyword evidence="1" id="KW-0472">Membrane</keyword>
<feature type="transmembrane region" description="Helical" evidence="1">
    <location>
        <begin position="215"/>
        <end position="237"/>
    </location>
</feature>
<dbReference type="NCBIfam" id="NF047379">
    <property type="entry name" value="photo_II_Psb32"/>
    <property type="match status" value="1"/>
</dbReference>
<feature type="domain" description="TPM" evidence="2">
    <location>
        <begin position="57"/>
        <end position="182"/>
    </location>
</feature>
<dbReference type="InterPro" id="IPR007621">
    <property type="entry name" value="TPM_dom"/>
</dbReference>
<dbReference type="Pfam" id="PF04536">
    <property type="entry name" value="TPM_phosphatase"/>
    <property type="match status" value="1"/>
</dbReference>
<dbReference type="Gene3D" id="3.10.310.50">
    <property type="match status" value="1"/>
</dbReference>
<accession>G5J6K4</accession>
<organism evidence="3 4">
    <name type="scientific">Crocosphaera watsonii WH 0003</name>
    <dbReference type="NCBI Taxonomy" id="423471"/>
    <lineage>
        <taxon>Bacteria</taxon>
        <taxon>Bacillati</taxon>
        <taxon>Cyanobacteriota</taxon>
        <taxon>Cyanophyceae</taxon>
        <taxon>Oscillatoriophycideae</taxon>
        <taxon>Chroococcales</taxon>
        <taxon>Aphanothecaceae</taxon>
        <taxon>Crocosphaera</taxon>
    </lineage>
</organism>
<sequence>MKIHLLSLSKLFAMKPIKYLIGFILCLAIALTTAMAPATATGVYDLPVLGQGSDTWVIDQADAISFSNENRLSGQLETLANDNGAEVRLIAVRRLDYGVTMEGLADDIFAKWYPTPEEQANQVILIVDTFTNKIALRQGEDTKSLLTDDIATSVVKETVTVPLRQGAKYNEAFLEAGDRLVAVLSGNPDPGPPQVQELNIESTFTSAEDTDDTSATIWVVVLMVLATAIPMATYFWYVGVPGR</sequence>
<evidence type="ECO:0000313" key="3">
    <source>
        <dbReference type="EMBL" id="EHJ12192.1"/>
    </source>
</evidence>
<dbReference type="AlphaFoldDB" id="G5J6K4"/>
<evidence type="ECO:0000259" key="2">
    <source>
        <dbReference type="Pfam" id="PF04536"/>
    </source>
</evidence>
<gene>
    <name evidence="3" type="ORF">CWATWH0003_3105</name>
</gene>
<reference evidence="3 4" key="1">
    <citation type="journal article" date="2011" name="Front. Microbiol.">
        <title>Two Strains of Crocosphaera watsonii with Highly Conserved Genomes are Distinguished by Strain-Specific Features.</title>
        <authorList>
            <person name="Bench S.R."/>
            <person name="Ilikchyan I.N."/>
            <person name="Tripp H.J."/>
            <person name="Zehr J.P."/>
        </authorList>
    </citation>
    <scope>NUCLEOTIDE SEQUENCE [LARGE SCALE GENOMIC DNA]</scope>
    <source>
        <strain evidence="3 4">WH 0003</strain>
    </source>
</reference>
<keyword evidence="1" id="KW-0812">Transmembrane</keyword>
<dbReference type="EMBL" id="AESD01000457">
    <property type="protein sequence ID" value="EHJ12192.1"/>
    <property type="molecule type" value="Genomic_DNA"/>
</dbReference>
<protein>
    <recommendedName>
        <fullName evidence="2">TPM domain-containing protein</fullName>
    </recommendedName>
</protein>
<proteinExistence type="predicted"/>
<dbReference type="PANTHER" id="PTHR30373">
    <property type="entry name" value="UPF0603 PROTEIN YGCG"/>
    <property type="match status" value="1"/>
</dbReference>
<evidence type="ECO:0000313" key="4">
    <source>
        <dbReference type="Proteomes" id="UP000003477"/>
    </source>
</evidence>
<keyword evidence="1" id="KW-1133">Transmembrane helix</keyword>
<evidence type="ECO:0000256" key="1">
    <source>
        <dbReference type="SAM" id="Phobius"/>
    </source>
</evidence>
<dbReference type="PANTHER" id="PTHR30373:SF2">
    <property type="entry name" value="UPF0603 PROTEIN YGCG"/>
    <property type="match status" value="1"/>
</dbReference>
<dbReference type="Proteomes" id="UP000003477">
    <property type="component" value="Unassembled WGS sequence"/>
</dbReference>